<accession>A0A939K0W9</accession>
<dbReference type="AlphaFoldDB" id="A0A939K0W9"/>
<dbReference type="Proteomes" id="UP000664795">
    <property type="component" value="Unassembled WGS sequence"/>
</dbReference>
<gene>
    <name evidence="2" type="ORF">J2I48_15625</name>
</gene>
<evidence type="ECO:0000259" key="1">
    <source>
        <dbReference type="Pfam" id="PF04784"/>
    </source>
</evidence>
<feature type="domain" description="DUF547" evidence="1">
    <location>
        <begin position="98"/>
        <end position="212"/>
    </location>
</feature>
<evidence type="ECO:0000313" key="3">
    <source>
        <dbReference type="Proteomes" id="UP000664795"/>
    </source>
</evidence>
<reference evidence="2 3" key="1">
    <citation type="submission" date="2021-03" db="EMBL/GenBank/DDBJ databases">
        <title>Fibrella sp. HMF5036 genome sequencing and assembly.</title>
        <authorList>
            <person name="Kang H."/>
            <person name="Kim H."/>
            <person name="Bae S."/>
            <person name="Joh K."/>
        </authorList>
    </citation>
    <scope>NUCLEOTIDE SEQUENCE [LARGE SCALE GENOMIC DNA]</scope>
    <source>
        <strain evidence="2 3">HMF5036</strain>
    </source>
</reference>
<dbReference type="PANTHER" id="PTHR46361:SF3">
    <property type="entry name" value="ELECTRON CARRIER_ PROTEIN DISULFIDE OXIDOREDUCTASE"/>
    <property type="match status" value="1"/>
</dbReference>
<dbReference type="PANTHER" id="PTHR46361">
    <property type="entry name" value="ELECTRON CARRIER/ PROTEIN DISULFIDE OXIDOREDUCTASE"/>
    <property type="match status" value="1"/>
</dbReference>
<evidence type="ECO:0000313" key="2">
    <source>
        <dbReference type="EMBL" id="MBO0932441.1"/>
    </source>
</evidence>
<proteinExistence type="predicted"/>
<sequence>MPKTFPMLIAYILQKRSLLMKILLVLGLAVGLCFGFVSYKTNVNLPVSTAAAPSHAQFSKLLKEHVDGKGMVDYKGFAKDKAELKSYLDLLSKNAPADSWSKDEQLAYWINAYNAFTIQLILDHYPVKSIKDIGAKIKIPFVNTPWDVKFIKIGGETYDLNNLEHGIIRKKFSEPRIHFALVCAAKSCPRLRNEAYESGKLDAQLDDQGSDFMNNPAKNSITAKQASLSKILDWYGGDFKKMKGMSVRDVVNKFSKTKITDDTNISYQTYDWALNEQ</sequence>
<dbReference type="InterPro" id="IPR006869">
    <property type="entry name" value="DUF547"/>
</dbReference>
<dbReference type="EMBL" id="JAFMYU010000012">
    <property type="protein sequence ID" value="MBO0932441.1"/>
    <property type="molecule type" value="Genomic_DNA"/>
</dbReference>
<organism evidence="2 3">
    <name type="scientific">Fibrella aquatilis</name>
    <dbReference type="NCBI Taxonomy" id="2817059"/>
    <lineage>
        <taxon>Bacteria</taxon>
        <taxon>Pseudomonadati</taxon>
        <taxon>Bacteroidota</taxon>
        <taxon>Cytophagia</taxon>
        <taxon>Cytophagales</taxon>
        <taxon>Spirosomataceae</taxon>
        <taxon>Fibrella</taxon>
    </lineage>
</organism>
<keyword evidence="3" id="KW-1185">Reference proteome</keyword>
<comment type="caution">
    <text evidence="2">The sequence shown here is derived from an EMBL/GenBank/DDBJ whole genome shotgun (WGS) entry which is preliminary data.</text>
</comment>
<name>A0A939K0W9_9BACT</name>
<protein>
    <submittedName>
        <fullName evidence="2">DUF547 domain-containing protein</fullName>
    </submittedName>
</protein>
<dbReference type="Pfam" id="PF04784">
    <property type="entry name" value="DUF547"/>
    <property type="match status" value="1"/>
</dbReference>